<proteinExistence type="predicted"/>
<organism evidence="2 3">
    <name type="scientific">Yinghuangia soli</name>
    <dbReference type="NCBI Taxonomy" id="2908204"/>
    <lineage>
        <taxon>Bacteria</taxon>
        <taxon>Bacillati</taxon>
        <taxon>Actinomycetota</taxon>
        <taxon>Actinomycetes</taxon>
        <taxon>Kitasatosporales</taxon>
        <taxon>Streptomycetaceae</taxon>
        <taxon>Yinghuangia</taxon>
    </lineage>
</organism>
<protein>
    <submittedName>
        <fullName evidence="2">Uncharacterized protein</fullName>
    </submittedName>
</protein>
<dbReference type="EMBL" id="JAKFHA010000002">
    <property type="protein sequence ID" value="MCF2526751.1"/>
    <property type="molecule type" value="Genomic_DNA"/>
</dbReference>
<gene>
    <name evidence="2" type="ORF">LZ495_05885</name>
</gene>
<feature type="compositionally biased region" description="Basic and acidic residues" evidence="1">
    <location>
        <begin position="79"/>
        <end position="91"/>
    </location>
</feature>
<keyword evidence="3" id="KW-1185">Reference proteome</keyword>
<accession>A0AA41PW16</accession>
<comment type="caution">
    <text evidence="2">The sequence shown here is derived from an EMBL/GenBank/DDBJ whole genome shotgun (WGS) entry which is preliminary data.</text>
</comment>
<evidence type="ECO:0000256" key="1">
    <source>
        <dbReference type="SAM" id="MobiDB-lite"/>
    </source>
</evidence>
<evidence type="ECO:0000313" key="3">
    <source>
        <dbReference type="Proteomes" id="UP001165378"/>
    </source>
</evidence>
<dbReference type="Proteomes" id="UP001165378">
    <property type="component" value="Unassembled WGS sequence"/>
</dbReference>
<evidence type="ECO:0000313" key="2">
    <source>
        <dbReference type="EMBL" id="MCF2526751.1"/>
    </source>
</evidence>
<dbReference type="RefSeq" id="WP_235050888.1">
    <property type="nucleotide sequence ID" value="NZ_JAKFHA010000002.1"/>
</dbReference>
<sequence length="91" mass="10056">MSYMEQPDSPLIPGLKLTTRIIAARITQLEKEIVTNVRAGDEQQGFYAAHTAAYLRKFLAEFIGPTWHAWAQTPGGEVTDGRDPGRGIDGR</sequence>
<reference evidence="2" key="1">
    <citation type="submission" date="2022-01" db="EMBL/GenBank/DDBJ databases">
        <title>Genome-Based Taxonomic Classification of the Phylum Actinobacteria.</title>
        <authorList>
            <person name="Gao Y."/>
        </authorList>
    </citation>
    <scope>NUCLEOTIDE SEQUENCE</scope>
    <source>
        <strain evidence="2">KLBMP 8922</strain>
    </source>
</reference>
<dbReference type="AlphaFoldDB" id="A0AA41PW16"/>
<feature type="region of interest" description="Disordered" evidence="1">
    <location>
        <begin position="72"/>
        <end position="91"/>
    </location>
</feature>
<name>A0AA41PW16_9ACTN</name>